<gene>
    <name evidence="1" type="ORF">H4687_003294</name>
</gene>
<dbReference type="AlphaFoldDB" id="A0A8I0P743"/>
<evidence type="ECO:0000313" key="1">
    <source>
        <dbReference type="EMBL" id="MBE1597165.1"/>
    </source>
</evidence>
<keyword evidence="2" id="KW-1185">Reference proteome</keyword>
<dbReference type="EMBL" id="JADBGF010000001">
    <property type="protein sequence ID" value="MBE1597165.1"/>
    <property type="molecule type" value="Genomic_DNA"/>
</dbReference>
<reference evidence="1 2" key="1">
    <citation type="submission" date="2020-10" db="EMBL/GenBank/DDBJ databases">
        <title>Sequencing the genomes of 1000 actinobacteria strains.</title>
        <authorList>
            <person name="Klenk H.-P."/>
        </authorList>
    </citation>
    <scope>NUCLEOTIDE SEQUENCE [LARGE SCALE GENOMIC DNA]</scope>
    <source>
        <strain evidence="1 2">DSM 41803</strain>
    </source>
</reference>
<dbReference type="Proteomes" id="UP000629287">
    <property type="component" value="Unassembled WGS sequence"/>
</dbReference>
<evidence type="ECO:0000313" key="2">
    <source>
        <dbReference type="Proteomes" id="UP000629287"/>
    </source>
</evidence>
<dbReference type="RefSeq" id="WP_046917058.1">
    <property type="nucleotide sequence ID" value="NZ_JADBGF010000001.1"/>
</dbReference>
<comment type="caution">
    <text evidence="1">The sequence shown here is derived from an EMBL/GenBank/DDBJ whole genome shotgun (WGS) entry which is preliminary data.</text>
</comment>
<accession>A0A8I0P743</accession>
<name>A0A8I0P743_9ACTN</name>
<dbReference type="GeneID" id="86827870"/>
<sequence>MTADFYEPGHTYAKSHGWKFRVDMITTHPADGERTALGWRFFRDEWEPYEYGEGDWSIHQATGGFTEITKTEADR</sequence>
<proteinExistence type="predicted"/>
<dbReference type="OrthoDB" id="4332790at2"/>
<protein>
    <submittedName>
        <fullName evidence="1">Uncharacterized protein</fullName>
    </submittedName>
</protein>
<organism evidence="1 2">
    <name type="scientific">Streptomyces stelliscabiei</name>
    <dbReference type="NCBI Taxonomy" id="146820"/>
    <lineage>
        <taxon>Bacteria</taxon>
        <taxon>Bacillati</taxon>
        <taxon>Actinomycetota</taxon>
        <taxon>Actinomycetes</taxon>
        <taxon>Kitasatosporales</taxon>
        <taxon>Streptomycetaceae</taxon>
        <taxon>Streptomyces</taxon>
    </lineage>
</organism>